<dbReference type="Proteomes" id="UP000316905">
    <property type="component" value="Unassembled WGS sequence"/>
</dbReference>
<comment type="caution">
    <text evidence="6">The sequence shown here is derived from an EMBL/GenBank/DDBJ whole genome shotgun (WGS) entry which is preliminary data.</text>
</comment>
<dbReference type="GO" id="GO:0016757">
    <property type="term" value="F:glycosyltransferase activity"/>
    <property type="evidence" value="ECO:0007669"/>
    <property type="project" value="UniProtKB-KW"/>
</dbReference>
<dbReference type="EMBL" id="VLKY01000024">
    <property type="protein sequence ID" value="TWI47274.1"/>
    <property type="molecule type" value="Genomic_DNA"/>
</dbReference>
<name>A0A562PS50_9PSED</name>
<keyword evidence="2" id="KW-1003">Cell membrane</keyword>
<dbReference type="InterPro" id="IPR029044">
    <property type="entry name" value="Nucleotide-diphossugar_trans"/>
</dbReference>
<sequence>MSFQDELSASLRLPIETERPFRPALTLIRYAEKGKDMTGKTTVLTVTYGNRMDYLEQLVERSLAYEQIDRVIIVSNASSAPLQQLTERWHDQVMLISLKANTGSANGYAVAIEAALRTDATYFWMMDDDNAPTPQAVHLLHRHLEELSQRQGRNNVAVLGFRPTQQEDIAQGVPLRYIVQPRSSYFGFHVRQIPYKIWRRLPWGKPHGKPSKIVSLPFAPYGGMLAHRSLYERIGVPLRDLVLYVDDTEYTRRITAMGGSLHLLTEAVIEELENSWNTKARTRNIFETYLAGGSDFRAYYAARNQAWFDKNVWATSSWVYRLNRSVFFSLLHYFAHRNAKTARLALLKQAIQDGESGALGMSKTFPL</sequence>
<gene>
    <name evidence="6" type="ORF">IQ22_04338</name>
</gene>
<feature type="domain" description="Glycosyltransferase 2-like" evidence="5">
    <location>
        <begin position="43"/>
        <end position="146"/>
    </location>
</feature>
<evidence type="ECO:0000259" key="5">
    <source>
        <dbReference type="Pfam" id="PF00535"/>
    </source>
</evidence>
<keyword evidence="3" id="KW-0328">Glycosyltransferase</keyword>
<evidence type="ECO:0000313" key="7">
    <source>
        <dbReference type="Proteomes" id="UP000316905"/>
    </source>
</evidence>
<keyword evidence="2" id="KW-0997">Cell inner membrane</keyword>
<evidence type="ECO:0000256" key="3">
    <source>
        <dbReference type="ARBA" id="ARBA00022676"/>
    </source>
</evidence>
<dbReference type="Gene3D" id="3.90.550.10">
    <property type="entry name" value="Spore Coat Polysaccharide Biosynthesis Protein SpsA, Chain A"/>
    <property type="match status" value="1"/>
</dbReference>
<organism evidence="6 7">
    <name type="scientific">Pseudomonas duriflava</name>
    <dbReference type="NCBI Taxonomy" id="459528"/>
    <lineage>
        <taxon>Bacteria</taxon>
        <taxon>Pseudomonadati</taxon>
        <taxon>Pseudomonadota</taxon>
        <taxon>Gammaproteobacteria</taxon>
        <taxon>Pseudomonadales</taxon>
        <taxon>Pseudomonadaceae</taxon>
        <taxon>Pseudomonas</taxon>
    </lineage>
</organism>
<keyword evidence="4 6" id="KW-0808">Transferase</keyword>
<dbReference type="InterPro" id="IPR001173">
    <property type="entry name" value="Glyco_trans_2-like"/>
</dbReference>
<keyword evidence="7" id="KW-1185">Reference proteome</keyword>
<keyword evidence="2" id="KW-0472">Membrane</keyword>
<dbReference type="SUPFAM" id="SSF53448">
    <property type="entry name" value="Nucleotide-diphospho-sugar transferases"/>
    <property type="match status" value="1"/>
</dbReference>
<evidence type="ECO:0000256" key="1">
    <source>
        <dbReference type="ARBA" id="ARBA00006739"/>
    </source>
</evidence>
<dbReference type="AlphaFoldDB" id="A0A562PS50"/>
<evidence type="ECO:0000313" key="6">
    <source>
        <dbReference type="EMBL" id="TWI47274.1"/>
    </source>
</evidence>
<evidence type="ECO:0000256" key="2">
    <source>
        <dbReference type="ARBA" id="ARBA00022519"/>
    </source>
</evidence>
<dbReference type="PANTHER" id="PTHR43179">
    <property type="entry name" value="RHAMNOSYLTRANSFERASE WBBL"/>
    <property type="match status" value="1"/>
</dbReference>
<proteinExistence type="inferred from homology"/>
<dbReference type="PANTHER" id="PTHR43179:SF12">
    <property type="entry name" value="GALACTOFURANOSYLTRANSFERASE GLFT2"/>
    <property type="match status" value="1"/>
</dbReference>
<reference evidence="6 7" key="1">
    <citation type="journal article" date="2015" name="Stand. Genomic Sci.">
        <title>Genomic Encyclopedia of Bacterial and Archaeal Type Strains, Phase III: the genomes of soil and plant-associated and newly described type strains.</title>
        <authorList>
            <person name="Whitman W.B."/>
            <person name="Woyke T."/>
            <person name="Klenk H.P."/>
            <person name="Zhou Y."/>
            <person name="Lilburn T.G."/>
            <person name="Beck B.J."/>
            <person name="De Vos P."/>
            <person name="Vandamme P."/>
            <person name="Eisen J.A."/>
            <person name="Garrity G."/>
            <person name="Hugenholtz P."/>
            <person name="Kyrpides N.C."/>
        </authorList>
    </citation>
    <scope>NUCLEOTIDE SEQUENCE [LARGE SCALE GENOMIC DNA]</scope>
    <source>
        <strain evidence="6 7">CGMCC 1.6858</strain>
    </source>
</reference>
<protein>
    <submittedName>
        <fullName evidence="6">GT2 family glycosyltransferase</fullName>
    </submittedName>
</protein>
<dbReference type="Pfam" id="PF00535">
    <property type="entry name" value="Glycos_transf_2"/>
    <property type="match status" value="1"/>
</dbReference>
<comment type="similarity">
    <text evidence="1">Belongs to the glycosyltransferase 2 family.</text>
</comment>
<evidence type="ECO:0000256" key="4">
    <source>
        <dbReference type="ARBA" id="ARBA00022679"/>
    </source>
</evidence>
<accession>A0A562PS50</accession>